<dbReference type="Proteomes" id="UP000185596">
    <property type="component" value="Unassembled WGS sequence"/>
</dbReference>
<dbReference type="CDD" id="cd17546">
    <property type="entry name" value="REC_hyHK_CKI1_RcsC-like"/>
    <property type="match status" value="1"/>
</dbReference>
<dbReference type="PANTHER" id="PTHR45339">
    <property type="entry name" value="HYBRID SIGNAL TRANSDUCTION HISTIDINE KINASE J"/>
    <property type="match status" value="1"/>
</dbReference>
<dbReference type="SMART" id="SM00387">
    <property type="entry name" value="HATPase_c"/>
    <property type="match status" value="1"/>
</dbReference>
<dbReference type="InterPro" id="IPR036890">
    <property type="entry name" value="HATPase_C_sf"/>
</dbReference>
<dbReference type="SUPFAM" id="SSF55874">
    <property type="entry name" value="ATPase domain of HSP90 chaperone/DNA topoisomerase II/histidine kinase"/>
    <property type="match status" value="1"/>
</dbReference>
<comment type="catalytic activity">
    <reaction evidence="1">
        <text>ATP + protein L-histidine = ADP + protein N-phospho-L-histidine.</text>
        <dbReference type="EC" id="2.7.13.3"/>
    </reaction>
</comment>
<dbReference type="PROSITE" id="PS50109">
    <property type="entry name" value="HIS_KIN"/>
    <property type="match status" value="1"/>
</dbReference>
<accession>A0A1Q8CVW3</accession>
<feature type="transmembrane region" description="Helical" evidence="17">
    <location>
        <begin position="6"/>
        <end position="25"/>
    </location>
</feature>
<dbReference type="InterPro" id="IPR001789">
    <property type="entry name" value="Sig_transdc_resp-reg_receiver"/>
</dbReference>
<dbReference type="PROSITE" id="PS50110">
    <property type="entry name" value="RESPONSE_REGULATORY"/>
    <property type="match status" value="2"/>
</dbReference>
<keyword evidence="12" id="KW-0902">Two-component regulatory system</keyword>
<evidence type="ECO:0000313" key="21">
    <source>
        <dbReference type="EMBL" id="OLF18495.1"/>
    </source>
</evidence>
<comment type="similarity">
    <text evidence="3">In the N-terminal section; belongs to the phytochrome family.</text>
</comment>
<evidence type="ECO:0000256" key="12">
    <source>
        <dbReference type="ARBA" id="ARBA00023012"/>
    </source>
</evidence>
<dbReference type="AlphaFoldDB" id="A0A1Q8CVW3"/>
<keyword evidence="17" id="KW-0472">Membrane</keyword>
<dbReference type="Gene3D" id="1.10.287.130">
    <property type="match status" value="1"/>
</dbReference>
<evidence type="ECO:0000256" key="16">
    <source>
        <dbReference type="PROSITE-ProRule" id="PRU00169"/>
    </source>
</evidence>
<evidence type="ECO:0000256" key="3">
    <source>
        <dbReference type="ARBA" id="ARBA00006402"/>
    </source>
</evidence>
<dbReference type="SMART" id="SM00448">
    <property type="entry name" value="REC"/>
    <property type="match status" value="2"/>
</dbReference>
<dbReference type="InterPro" id="IPR003660">
    <property type="entry name" value="HAMP_dom"/>
</dbReference>
<evidence type="ECO:0000259" key="20">
    <source>
        <dbReference type="PROSITE" id="PS50885"/>
    </source>
</evidence>
<dbReference type="CDD" id="cd00082">
    <property type="entry name" value="HisKA"/>
    <property type="match status" value="1"/>
</dbReference>
<dbReference type="InterPro" id="IPR003594">
    <property type="entry name" value="HATPase_dom"/>
</dbReference>
<dbReference type="InterPro" id="IPR007891">
    <property type="entry name" value="CHASE3"/>
</dbReference>
<dbReference type="SUPFAM" id="SSF47384">
    <property type="entry name" value="Homodimeric domain of signal transducing histidine kinase"/>
    <property type="match status" value="1"/>
</dbReference>
<feature type="domain" description="Response regulatory" evidence="19">
    <location>
        <begin position="515"/>
        <end position="630"/>
    </location>
</feature>
<keyword evidence="8" id="KW-0547">Nucleotide-binding</keyword>
<evidence type="ECO:0000256" key="7">
    <source>
        <dbReference type="ARBA" id="ARBA00022692"/>
    </source>
</evidence>
<dbReference type="Gene3D" id="3.30.565.10">
    <property type="entry name" value="Histidine kinase-like ATPase, C-terminal domain"/>
    <property type="match status" value="1"/>
</dbReference>
<evidence type="ECO:0000256" key="5">
    <source>
        <dbReference type="ARBA" id="ARBA00022553"/>
    </source>
</evidence>
<name>A0A1Q8CVW3_9PSEU</name>
<dbReference type="InterPro" id="IPR005467">
    <property type="entry name" value="His_kinase_dom"/>
</dbReference>
<sequence>MGRLLALGYTFAIGGLLIVGLSSYLRIEELLEDRQPVDRTYDVLAEISQLRLTVLEAERSQRGFLFSGDEGQFSAYRLAVDTVDRTVASLADLTSENPDHQRTLGRLQPLLDDKRDELAQLVDLRRDSTAAAVRRLLSLDGSADVGARIDQVLADMRAEERRLLDRRQVVSASSANQTQHVVVTTLAVAMLSAVGAWVVTRRVTVPVRRVTAAACRVAAGDATARVEVAGPAEMVEMALAVNASTEAMGRARDQAVAASLAKATFLATMSHEIRTPMNAVIGMTGLLMDTDLDPEQRELVTTVRDSGEALLDIINGILDYSKIEAGKLQLEDASFDIVECVDSALALVSLPAAEKGLELVGHVDPSCPQVLRGDATRFRQILVNLLSNAVKFTARGEVTVTVDAVPAPGGGEQDDALLVRATVRDTGIGISHEQLEHVFRSFNQADTSTTRRYGGTGLGLTISRQLARAMGGDLTVSSAPGTGSTFTFTAVMHRAAGHDVDGTSRPDITRLSGRTALIVDDNATNRRVLRAELSKWGMRCEDVDSAAAALALVRSGSRFDVAVLDMQMPETNGLQLGIQLRQLPSVATMPLVLLSSMTARPDPLDSRIFDAMLAKPARVNTLLTTLIGVLSTHPARTVEPAAPPRPEPGQSARLRILLAEDNPVNQKVAQLMLGRLGHRVDVVGNGHEAVAAARRGGYDVVLMDVQMPELDGLAATRVIRQELTVDRQPYIIAMTASALVQDRTACEAAGMDDYLSKPVRASDLAAALAPLRPVQSGGA</sequence>
<feature type="modified residue" description="4-aspartylphosphate" evidence="16">
    <location>
        <position position="565"/>
    </location>
</feature>
<evidence type="ECO:0000256" key="9">
    <source>
        <dbReference type="ARBA" id="ARBA00022777"/>
    </source>
</evidence>
<dbReference type="STRING" id="1912961.BU204_05950"/>
<dbReference type="Pfam" id="PF00672">
    <property type="entry name" value="HAMP"/>
    <property type="match status" value="1"/>
</dbReference>
<dbReference type="FunFam" id="1.10.287.130:FF:000002">
    <property type="entry name" value="Two-component osmosensing histidine kinase"/>
    <property type="match status" value="1"/>
</dbReference>
<evidence type="ECO:0000256" key="14">
    <source>
        <dbReference type="ARBA" id="ARBA00068150"/>
    </source>
</evidence>
<dbReference type="InterPro" id="IPR004358">
    <property type="entry name" value="Sig_transdc_His_kin-like_C"/>
</dbReference>
<gene>
    <name evidence="21" type="ORF">BU204_05950</name>
</gene>
<dbReference type="EC" id="2.7.13.3" evidence="4"/>
<dbReference type="PROSITE" id="PS50885">
    <property type="entry name" value="HAMP"/>
    <property type="match status" value="1"/>
</dbReference>
<dbReference type="Gene3D" id="6.10.340.10">
    <property type="match status" value="1"/>
</dbReference>
<keyword evidence="7 17" id="KW-0812">Transmembrane</keyword>
<dbReference type="Pfam" id="PF00072">
    <property type="entry name" value="Response_reg"/>
    <property type="match status" value="2"/>
</dbReference>
<dbReference type="GO" id="GO:0005886">
    <property type="term" value="C:plasma membrane"/>
    <property type="evidence" value="ECO:0007669"/>
    <property type="project" value="UniProtKB-SubCell"/>
</dbReference>
<feature type="modified residue" description="4-aspartylphosphate" evidence="16">
    <location>
        <position position="704"/>
    </location>
</feature>
<evidence type="ECO:0000256" key="15">
    <source>
        <dbReference type="ARBA" id="ARBA00074306"/>
    </source>
</evidence>
<dbReference type="InterPro" id="IPR003661">
    <property type="entry name" value="HisK_dim/P_dom"/>
</dbReference>
<keyword evidence="11 17" id="KW-1133">Transmembrane helix</keyword>
<evidence type="ECO:0000259" key="19">
    <source>
        <dbReference type="PROSITE" id="PS50110"/>
    </source>
</evidence>
<proteinExistence type="inferred from homology"/>
<reference evidence="21 22" key="1">
    <citation type="submission" date="2016-12" db="EMBL/GenBank/DDBJ databases">
        <title>The draft genome sequence of Actinophytocola sp. 11-183.</title>
        <authorList>
            <person name="Wang W."/>
            <person name="Yuan L."/>
        </authorList>
    </citation>
    <scope>NUCLEOTIDE SEQUENCE [LARGE SCALE GENOMIC DNA]</scope>
    <source>
        <strain evidence="21 22">11-183</strain>
    </source>
</reference>
<comment type="subcellular location">
    <subcellularLocation>
        <location evidence="2">Cell membrane</location>
    </subcellularLocation>
</comment>
<dbReference type="PRINTS" id="PR00344">
    <property type="entry name" value="BCTRLSENSOR"/>
</dbReference>
<dbReference type="EMBL" id="MSIE01000007">
    <property type="protein sequence ID" value="OLF18495.1"/>
    <property type="molecule type" value="Genomic_DNA"/>
</dbReference>
<evidence type="ECO:0000313" key="22">
    <source>
        <dbReference type="Proteomes" id="UP000185596"/>
    </source>
</evidence>
<keyword evidence="10" id="KW-0067">ATP-binding</keyword>
<comment type="caution">
    <text evidence="21">The sequence shown here is derived from an EMBL/GenBank/DDBJ whole genome shotgun (WGS) entry which is preliminary data.</text>
</comment>
<keyword evidence="9" id="KW-0418">Kinase</keyword>
<dbReference type="Pfam" id="PF00512">
    <property type="entry name" value="HisKA"/>
    <property type="match status" value="1"/>
</dbReference>
<evidence type="ECO:0000259" key="18">
    <source>
        <dbReference type="PROSITE" id="PS50109"/>
    </source>
</evidence>
<dbReference type="SMART" id="SM00388">
    <property type="entry name" value="HisKA"/>
    <property type="match status" value="1"/>
</dbReference>
<organism evidence="21 22">
    <name type="scientific">Actinophytocola xanthii</name>
    <dbReference type="NCBI Taxonomy" id="1912961"/>
    <lineage>
        <taxon>Bacteria</taxon>
        <taxon>Bacillati</taxon>
        <taxon>Actinomycetota</taxon>
        <taxon>Actinomycetes</taxon>
        <taxon>Pseudonocardiales</taxon>
        <taxon>Pseudonocardiaceae</taxon>
    </lineage>
</organism>
<evidence type="ECO:0000256" key="4">
    <source>
        <dbReference type="ARBA" id="ARBA00012438"/>
    </source>
</evidence>
<feature type="domain" description="Histidine kinase" evidence="18">
    <location>
        <begin position="268"/>
        <end position="494"/>
    </location>
</feature>
<evidence type="ECO:0000256" key="17">
    <source>
        <dbReference type="SAM" id="Phobius"/>
    </source>
</evidence>
<comment type="subunit">
    <text evidence="13">At low DSF concentrations, interacts with RpfF.</text>
</comment>
<dbReference type="InterPro" id="IPR011006">
    <property type="entry name" value="CheY-like_superfamily"/>
</dbReference>
<dbReference type="InterPro" id="IPR036097">
    <property type="entry name" value="HisK_dim/P_sf"/>
</dbReference>
<dbReference type="FunFam" id="3.30.565.10:FF:000010">
    <property type="entry name" value="Sensor histidine kinase RcsC"/>
    <property type="match status" value="1"/>
</dbReference>
<dbReference type="CDD" id="cd19410">
    <property type="entry name" value="HK9-like_sensor"/>
    <property type="match status" value="1"/>
</dbReference>
<evidence type="ECO:0000256" key="6">
    <source>
        <dbReference type="ARBA" id="ARBA00022679"/>
    </source>
</evidence>
<dbReference type="PANTHER" id="PTHR45339:SF1">
    <property type="entry name" value="HYBRID SIGNAL TRANSDUCTION HISTIDINE KINASE J"/>
    <property type="match status" value="1"/>
</dbReference>
<evidence type="ECO:0000256" key="8">
    <source>
        <dbReference type="ARBA" id="ARBA00022741"/>
    </source>
</evidence>
<evidence type="ECO:0000256" key="11">
    <source>
        <dbReference type="ARBA" id="ARBA00022989"/>
    </source>
</evidence>
<dbReference type="Gene3D" id="3.40.50.2300">
    <property type="match status" value="2"/>
</dbReference>
<protein>
    <recommendedName>
        <fullName evidence="15">Circadian input-output histidine kinase CikA</fullName>
        <ecNumber evidence="4">2.7.13.3</ecNumber>
    </recommendedName>
    <alternativeName>
        <fullName evidence="14">Sensory/regulatory protein RpfC</fullName>
    </alternativeName>
</protein>
<keyword evidence="5 16" id="KW-0597">Phosphoprotein</keyword>
<dbReference type="GO" id="GO:0005524">
    <property type="term" value="F:ATP binding"/>
    <property type="evidence" value="ECO:0007669"/>
    <property type="project" value="UniProtKB-KW"/>
</dbReference>
<evidence type="ECO:0000256" key="2">
    <source>
        <dbReference type="ARBA" id="ARBA00004236"/>
    </source>
</evidence>
<evidence type="ECO:0000256" key="1">
    <source>
        <dbReference type="ARBA" id="ARBA00000085"/>
    </source>
</evidence>
<dbReference type="Pfam" id="PF05227">
    <property type="entry name" value="CHASE3"/>
    <property type="match status" value="1"/>
</dbReference>
<evidence type="ECO:0000256" key="13">
    <source>
        <dbReference type="ARBA" id="ARBA00064003"/>
    </source>
</evidence>
<dbReference type="CDD" id="cd16922">
    <property type="entry name" value="HATPase_EvgS-ArcB-TorS-like"/>
    <property type="match status" value="1"/>
</dbReference>
<dbReference type="SUPFAM" id="SSF52172">
    <property type="entry name" value="CheY-like"/>
    <property type="match status" value="2"/>
</dbReference>
<keyword evidence="22" id="KW-1185">Reference proteome</keyword>
<dbReference type="SMART" id="SM00304">
    <property type="entry name" value="HAMP"/>
    <property type="match status" value="1"/>
</dbReference>
<feature type="domain" description="HAMP" evidence="20">
    <location>
        <begin position="201"/>
        <end position="253"/>
    </location>
</feature>
<keyword evidence="6" id="KW-0808">Transferase</keyword>
<dbReference type="Pfam" id="PF02518">
    <property type="entry name" value="HATPase_c"/>
    <property type="match status" value="1"/>
</dbReference>
<dbReference type="GO" id="GO:0000155">
    <property type="term" value="F:phosphorelay sensor kinase activity"/>
    <property type="evidence" value="ECO:0007669"/>
    <property type="project" value="InterPro"/>
</dbReference>
<feature type="domain" description="Response regulatory" evidence="19">
    <location>
        <begin position="655"/>
        <end position="772"/>
    </location>
</feature>
<evidence type="ECO:0000256" key="10">
    <source>
        <dbReference type="ARBA" id="ARBA00022840"/>
    </source>
</evidence>